<sequence length="381" mass="43098">MKKALIVVAQVKQIQELETLMKSVILHNQNLHFYIAHDGIAKQWFTKVRKRLARMAVEVTSVRLPENLAQLEVSPFRYTLDHYVVEENVLLLSPDMVVTTDLGPIFKKDLGNVLTISNVQNQDPQGAGVGDRLKVVSHHVPKVAHDSYSLLGDNVADKVDIASLMKGKKRKGKESLSDVEMEKGPVYPIIIHYDTPYKPWDELRLVPYQAVWWYYANLAWDELVATSPFLLEKQVESLSNYDFVGWVYTYSDELLHLETLARELPNIGFVIAAPTEISATLMNLLVYPNITLAPGVARDSLLYDEIVREADFYLDINNYAEVGTVVADMAAAGKPILAFEETKHGDYGQKIFSPDNLFLMIETIRHLEVDSLLFSIGINHQ</sequence>
<evidence type="ECO:0000313" key="1">
    <source>
        <dbReference type="EMBL" id="MVX59406.1"/>
    </source>
</evidence>
<dbReference type="RefSeq" id="WP_160333184.1">
    <property type="nucleotide sequence ID" value="NZ_WSRS01000067.1"/>
</dbReference>
<dbReference type="AlphaFoldDB" id="A0A7X3GAI2"/>
<dbReference type="EMBL" id="WSRS01000067">
    <property type="protein sequence ID" value="MVX59406.1"/>
    <property type="molecule type" value="Genomic_DNA"/>
</dbReference>
<gene>
    <name evidence="1" type="ORF">E5983_07130</name>
</gene>
<reference evidence="1 2" key="1">
    <citation type="submission" date="2019-12" db="EMBL/GenBank/DDBJ databases">
        <title>Microbes associate with the intestines of laboratory mice.</title>
        <authorList>
            <person name="Navarre W."/>
            <person name="Wong E."/>
        </authorList>
    </citation>
    <scope>NUCLEOTIDE SEQUENCE [LARGE SCALE GENOMIC DNA]</scope>
    <source>
        <strain evidence="1 2">NM51_B2-22</strain>
    </source>
</reference>
<dbReference type="OrthoDB" id="796510at2"/>
<organism evidence="1 2">
    <name type="scientific">Streptococcus danieliae</name>
    <dbReference type="NCBI Taxonomy" id="747656"/>
    <lineage>
        <taxon>Bacteria</taxon>
        <taxon>Bacillati</taxon>
        <taxon>Bacillota</taxon>
        <taxon>Bacilli</taxon>
        <taxon>Lactobacillales</taxon>
        <taxon>Streptococcaceae</taxon>
        <taxon>Streptococcus</taxon>
    </lineage>
</organism>
<name>A0A7X3GAI2_9STRE</name>
<dbReference type="InterPro" id="IPR029044">
    <property type="entry name" value="Nucleotide-diphossugar_trans"/>
</dbReference>
<dbReference type="Proteomes" id="UP000461595">
    <property type="component" value="Unassembled WGS sequence"/>
</dbReference>
<protein>
    <submittedName>
        <fullName evidence="1">Uncharacterized protein</fullName>
    </submittedName>
</protein>
<accession>A0A7X3GAI2</accession>
<dbReference type="Gene3D" id="3.90.550.10">
    <property type="entry name" value="Spore Coat Polysaccharide Biosynthesis Protein SpsA, Chain A"/>
    <property type="match status" value="1"/>
</dbReference>
<proteinExistence type="predicted"/>
<dbReference type="SUPFAM" id="SSF53448">
    <property type="entry name" value="Nucleotide-diphospho-sugar transferases"/>
    <property type="match status" value="1"/>
</dbReference>
<comment type="caution">
    <text evidence="1">The sequence shown here is derived from an EMBL/GenBank/DDBJ whole genome shotgun (WGS) entry which is preliminary data.</text>
</comment>
<evidence type="ECO:0000313" key="2">
    <source>
        <dbReference type="Proteomes" id="UP000461595"/>
    </source>
</evidence>